<feature type="region of interest" description="Disordered" evidence="9">
    <location>
        <begin position="1"/>
        <end position="23"/>
    </location>
</feature>
<comment type="caution">
    <text evidence="10">The sequence shown here is derived from an EMBL/GenBank/DDBJ whole genome shotgun (WGS) entry which is preliminary data.</text>
</comment>
<organism evidence="10 11">
    <name type="scientific">Halonatronomonas betaini</name>
    <dbReference type="NCBI Taxonomy" id="2778430"/>
    <lineage>
        <taxon>Bacteria</taxon>
        <taxon>Bacillati</taxon>
        <taxon>Bacillota</taxon>
        <taxon>Clostridia</taxon>
        <taxon>Halanaerobiales</taxon>
        <taxon>Halarsenatibacteraceae</taxon>
        <taxon>Halonatronomonas</taxon>
    </lineage>
</organism>
<dbReference type="InterPro" id="IPR015422">
    <property type="entry name" value="PyrdxlP-dep_Trfase_small"/>
</dbReference>
<protein>
    <recommendedName>
        <fullName evidence="3">homocysteine desulfhydrase</fullName>
        <ecNumber evidence="3">4.4.1.2</ecNumber>
    </recommendedName>
    <alternativeName>
        <fullName evidence="4">Homocysteine desulfhydrase</fullName>
    </alternativeName>
</protein>
<dbReference type="Gene3D" id="3.40.640.10">
    <property type="entry name" value="Type I PLP-dependent aspartate aminotransferase-like (Major domain)"/>
    <property type="match status" value="1"/>
</dbReference>
<dbReference type="GO" id="GO:0047982">
    <property type="term" value="F:homocysteine desulfhydrase activity"/>
    <property type="evidence" value="ECO:0007669"/>
    <property type="project" value="UniProtKB-EC"/>
</dbReference>
<evidence type="ECO:0000256" key="5">
    <source>
        <dbReference type="ARBA" id="ARBA00048780"/>
    </source>
</evidence>
<evidence type="ECO:0000313" key="11">
    <source>
        <dbReference type="Proteomes" id="UP000621436"/>
    </source>
</evidence>
<comment type="catalytic activity">
    <reaction evidence="5">
        <text>L-homocysteine + H2O = 2-oxobutanoate + hydrogen sulfide + NH4(+) + H(+)</text>
        <dbReference type="Rhea" id="RHEA:14501"/>
        <dbReference type="ChEBI" id="CHEBI:15377"/>
        <dbReference type="ChEBI" id="CHEBI:15378"/>
        <dbReference type="ChEBI" id="CHEBI:16763"/>
        <dbReference type="ChEBI" id="CHEBI:28938"/>
        <dbReference type="ChEBI" id="CHEBI:29919"/>
        <dbReference type="ChEBI" id="CHEBI:58199"/>
        <dbReference type="EC" id="4.4.1.2"/>
    </reaction>
    <physiologicalReaction direction="left-to-right" evidence="5">
        <dbReference type="Rhea" id="RHEA:14502"/>
    </physiologicalReaction>
</comment>
<evidence type="ECO:0000256" key="7">
    <source>
        <dbReference type="PIRSR" id="PIRSR001434-2"/>
    </source>
</evidence>
<dbReference type="Proteomes" id="UP000621436">
    <property type="component" value="Unassembled WGS sequence"/>
</dbReference>
<evidence type="ECO:0000256" key="8">
    <source>
        <dbReference type="RuleBase" id="RU362118"/>
    </source>
</evidence>
<dbReference type="GO" id="GO:0018826">
    <property type="term" value="F:methionine gamma-lyase activity"/>
    <property type="evidence" value="ECO:0007669"/>
    <property type="project" value="UniProtKB-EC"/>
</dbReference>
<keyword evidence="11" id="KW-1185">Reference proteome</keyword>
<comment type="similarity">
    <text evidence="8">Belongs to the trans-sulfuration enzymes family.</text>
</comment>
<evidence type="ECO:0000256" key="2">
    <source>
        <dbReference type="ARBA" id="ARBA00022898"/>
    </source>
</evidence>
<sequence>MKPKDNFSTKLIHAREPDKKPENALNNPIFMTSTFTFDSLEAAEAAFEFETDDYVYTRGNNPTLKIFEDKMAEIENGAAGVAFASGMGAISATLLSLLEPGDNIVAHQILYGSSYKLINEWLRDYNIEGKLVDFNDFEKLDQVVDKNTKVLYMETPANPTLEVIDIERIAEIAKENDCKLVVDNTFASPYLQNPIDQSANIVIHSATKYLGGHGDLVGGVVVADSRDYAMDLKFNYLTELGSVMSPFNAWLILRGMKTLKLRMEAAQANAMKIVEFLQADERVKSVNYPGLESKKSANIWEKQMLGPGAMLSFELDADVNKIREFVNNLDYFKLAVSLGDIESLIEYPFFMTHRDYDKKILDRLGISKYLLRISAGLEDAEILIEDIENNLQKL</sequence>
<dbReference type="InterPro" id="IPR000277">
    <property type="entry name" value="Cys/Met-Metab_PyrdxlP-dep_enz"/>
</dbReference>
<accession>A0A931AV06</accession>
<dbReference type="PANTHER" id="PTHR11808">
    <property type="entry name" value="TRANS-SULFURATION ENZYME FAMILY MEMBER"/>
    <property type="match status" value="1"/>
</dbReference>
<dbReference type="InterPro" id="IPR015424">
    <property type="entry name" value="PyrdxlP-dep_Trfase"/>
</dbReference>
<evidence type="ECO:0000313" key="10">
    <source>
        <dbReference type="EMBL" id="MBF8436651.1"/>
    </source>
</evidence>
<comment type="catalytic activity">
    <reaction evidence="6">
        <text>L-methionine + H2O = methanethiol + 2-oxobutanoate + NH4(+)</text>
        <dbReference type="Rhea" id="RHEA:23800"/>
        <dbReference type="ChEBI" id="CHEBI:15377"/>
        <dbReference type="ChEBI" id="CHEBI:16007"/>
        <dbReference type="ChEBI" id="CHEBI:16763"/>
        <dbReference type="ChEBI" id="CHEBI:28938"/>
        <dbReference type="ChEBI" id="CHEBI:57844"/>
        <dbReference type="EC" id="4.4.1.11"/>
    </reaction>
    <physiologicalReaction direction="left-to-right" evidence="6">
        <dbReference type="Rhea" id="RHEA:23801"/>
    </physiologicalReaction>
</comment>
<dbReference type="InterPro" id="IPR015421">
    <property type="entry name" value="PyrdxlP-dep_Trfase_major"/>
</dbReference>
<evidence type="ECO:0000256" key="1">
    <source>
        <dbReference type="ARBA" id="ARBA00001933"/>
    </source>
</evidence>
<evidence type="ECO:0000256" key="4">
    <source>
        <dbReference type="ARBA" id="ARBA00047199"/>
    </source>
</evidence>
<name>A0A931AV06_9FIRM</name>
<dbReference type="GO" id="GO:0030170">
    <property type="term" value="F:pyridoxal phosphate binding"/>
    <property type="evidence" value="ECO:0007669"/>
    <property type="project" value="InterPro"/>
</dbReference>
<dbReference type="AlphaFoldDB" id="A0A931AV06"/>
<reference evidence="10" key="1">
    <citation type="submission" date="2020-11" db="EMBL/GenBank/DDBJ databases">
        <title>Halonatronomonas betainensis gen. nov., sp. nov. a novel haloalkaliphilic representative of the family Halanaerobiacae capable of betaine degradation.</title>
        <authorList>
            <person name="Boltyanskaya Y."/>
            <person name="Kevbrin V."/>
            <person name="Detkova E."/>
            <person name="Grouzdev D.S."/>
            <person name="Koziaeva V."/>
            <person name="Zhilina T."/>
        </authorList>
    </citation>
    <scope>NUCLEOTIDE SEQUENCE</scope>
    <source>
        <strain evidence="10">Z-7014</strain>
    </source>
</reference>
<dbReference type="GO" id="GO:0019346">
    <property type="term" value="P:transsulfuration"/>
    <property type="evidence" value="ECO:0007669"/>
    <property type="project" value="InterPro"/>
</dbReference>
<feature type="compositionally biased region" description="Basic and acidic residues" evidence="9">
    <location>
        <begin position="1"/>
        <end position="22"/>
    </location>
</feature>
<dbReference type="PIRSF" id="PIRSF001434">
    <property type="entry name" value="CGS"/>
    <property type="match status" value="1"/>
</dbReference>
<comment type="cofactor">
    <cofactor evidence="1 8">
        <name>pyridoxal 5'-phosphate</name>
        <dbReference type="ChEBI" id="CHEBI:597326"/>
    </cofactor>
</comment>
<dbReference type="GO" id="GO:0005737">
    <property type="term" value="C:cytoplasm"/>
    <property type="evidence" value="ECO:0007669"/>
    <property type="project" value="TreeGrafter"/>
</dbReference>
<evidence type="ECO:0000256" key="3">
    <source>
        <dbReference type="ARBA" id="ARBA00047175"/>
    </source>
</evidence>
<gene>
    <name evidence="10" type="ORF">I0Q91_06165</name>
</gene>
<keyword evidence="10" id="KW-0032">Aminotransferase</keyword>
<dbReference type="SUPFAM" id="SSF53383">
    <property type="entry name" value="PLP-dependent transferases"/>
    <property type="match status" value="1"/>
</dbReference>
<dbReference type="CDD" id="cd00614">
    <property type="entry name" value="CGS_like"/>
    <property type="match status" value="1"/>
</dbReference>
<evidence type="ECO:0000256" key="9">
    <source>
        <dbReference type="SAM" id="MobiDB-lite"/>
    </source>
</evidence>
<evidence type="ECO:0000256" key="6">
    <source>
        <dbReference type="ARBA" id="ARBA00052699"/>
    </source>
</evidence>
<dbReference type="PANTHER" id="PTHR11808:SF80">
    <property type="entry name" value="CYSTATHIONINE GAMMA-LYASE"/>
    <property type="match status" value="1"/>
</dbReference>
<feature type="modified residue" description="N6-(pyridoxal phosphate)lysine" evidence="7">
    <location>
        <position position="208"/>
    </location>
</feature>
<dbReference type="EC" id="4.4.1.2" evidence="3"/>
<dbReference type="Gene3D" id="3.90.1150.10">
    <property type="entry name" value="Aspartate Aminotransferase, domain 1"/>
    <property type="match status" value="1"/>
</dbReference>
<dbReference type="GO" id="GO:0008483">
    <property type="term" value="F:transaminase activity"/>
    <property type="evidence" value="ECO:0007669"/>
    <property type="project" value="UniProtKB-KW"/>
</dbReference>
<keyword evidence="10" id="KW-0808">Transferase</keyword>
<keyword evidence="2 7" id="KW-0663">Pyridoxal phosphate</keyword>
<dbReference type="Pfam" id="PF01053">
    <property type="entry name" value="Cys_Met_Meta_PP"/>
    <property type="match status" value="1"/>
</dbReference>
<proteinExistence type="inferred from homology"/>
<dbReference type="FunFam" id="3.40.640.10:FF:000046">
    <property type="entry name" value="Cystathionine gamma-lyase"/>
    <property type="match status" value="1"/>
</dbReference>
<dbReference type="EMBL" id="JADPIE010000003">
    <property type="protein sequence ID" value="MBF8436651.1"/>
    <property type="molecule type" value="Genomic_DNA"/>
</dbReference>